<name>A0A1T5EPW0_9BACT</name>
<gene>
    <name evidence="1" type="ORF">SAMN05660293_02675</name>
</gene>
<evidence type="ECO:0000313" key="1">
    <source>
        <dbReference type="EMBL" id="SKB86003.1"/>
    </source>
</evidence>
<sequence length="45" mass="5561">MEQASLLPDQNLSYLYDWTTTYLIEYEPDQSVTYNRFYYRRNDAI</sequence>
<accession>A0A1T5EPW0</accession>
<organism evidence="1 2">
    <name type="scientific">Dyadobacter psychrophilus</name>
    <dbReference type="NCBI Taxonomy" id="651661"/>
    <lineage>
        <taxon>Bacteria</taxon>
        <taxon>Pseudomonadati</taxon>
        <taxon>Bacteroidota</taxon>
        <taxon>Cytophagia</taxon>
        <taxon>Cytophagales</taxon>
        <taxon>Spirosomataceae</taxon>
        <taxon>Dyadobacter</taxon>
    </lineage>
</organism>
<dbReference type="Proteomes" id="UP000190897">
    <property type="component" value="Unassembled WGS sequence"/>
</dbReference>
<dbReference type="EMBL" id="FUZA01000002">
    <property type="protein sequence ID" value="SKB86003.1"/>
    <property type="molecule type" value="Genomic_DNA"/>
</dbReference>
<proteinExistence type="predicted"/>
<evidence type="ECO:0000313" key="2">
    <source>
        <dbReference type="Proteomes" id="UP000190897"/>
    </source>
</evidence>
<reference evidence="2" key="1">
    <citation type="submission" date="2017-02" db="EMBL/GenBank/DDBJ databases">
        <authorList>
            <person name="Varghese N."/>
            <person name="Submissions S."/>
        </authorList>
    </citation>
    <scope>NUCLEOTIDE SEQUENCE [LARGE SCALE GENOMIC DNA]</scope>
    <source>
        <strain evidence="2">DSM 22270</strain>
    </source>
</reference>
<protein>
    <submittedName>
        <fullName evidence="1">Uncharacterized protein</fullName>
    </submittedName>
</protein>
<dbReference type="AlphaFoldDB" id="A0A1T5EPW0"/>
<keyword evidence="2" id="KW-1185">Reference proteome</keyword>